<feature type="region of interest" description="Disordered" evidence="1">
    <location>
        <begin position="71"/>
        <end position="90"/>
    </location>
</feature>
<keyword evidence="3" id="KW-1185">Reference proteome</keyword>
<dbReference type="NCBIfam" id="NF046112">
    <property type="entry name" value="MSMEG_6209_Nter"/>
    <property type="match status" value="1"/>
</dbReference>
<sequence>MPMSEPDTRRALEADAIEHVVTELTARYPSVDATRVRGIVEDEARRLVGNPVRDYVPSLVAHAADERLRQEGEPIHAGAGDPGGPVLASEDDLDPLEVERREREQHAGFLFGDLGGGSV</sequence>
<dbReference type="Proteomes" id="UP001501746">
    <property type="component" value="Unassembled WGS sequence"/>
</dbReference>
<reference evidence="2 3" key="1">
    <citation type="journal article" date="2019" name="Int. J. Syst. Evol. Microbiol.">
        <title>The Global Catalogue of Microorganisms (GCM) 10K type strain sequencing project: providing services to taxonomists for standard genome sequencing and annotation.</title>
        <authorList>
            <consortium name="The Broad Institute Genomics Platform"/>
            <consortium name="The Broad Institute Genome Sequencing Center for Infectious Disease"/>
            <person name="Wu L."/>
            <person name="Ma J."/>
        </authorList>
    </citation>
    <scope>NUCLEOTIDE SEQUENCE [LARGE SCALE GENOMIC DNA]</scope>
    <source>
        <strain evidence="2 3">JCM 14323</strain>
    </source>
</reference>
<dbReference type="Gene3D" id="1.10.8.1060">
    <property type="entry name" value="Corynebacterium glutamicum thioredoxin-dependent arsenate reductase, N-terminal domain"/>
    <property type="match status" value="1"/>
</dbReference>
<accession>A0ABN2MQ86</accession>
<protein>
    <recommendedName>
        <fullName evidence="4">DUF3562 domain-containing protein</fullName>
    </recommendedName>
</protein>
<name>A0ABN2MQ86_9MICO</name>
<organism evidence="2 3">
    <name type="scientific">Agromyces salentinus</name>
    <dbReference type="NCBI Taxonomy" id="269421"/>
    <lineage>
        <taxon>Bacteria</taxon>
        <taxon>Bacillati</taxon>
        <taxon>Actinomycetota</taxon>
        <taxon>Actinomycetes</taxon>
        <taxon>Micrococcales</taxon>
        <taxon>Microbacteriaceae</taxon>
        <taxon>Agromyces</taxon>
    </lineage>
</organism>
<proteinExistence type="predicted"/>
<evidence type="ECO:0000313" key="3">
    <source>
        <dbReference type="Proteomes" id="UP001501746"/>
    </source>
</evidence>
<evidence type="ECO:0000256" key="1">
    <source>
        <dbReference type="SAM" id="MobiDB-lite"/>
    </source>
</evidence>
<dbReference type="EMBL" id="BAAANK010000004">
    <property type="protein sequence ID" value="GAA1833684.1"/>
    <property type="molecule type" value="Genomic_DNA"/>
</dbReference>
<evidence type="ECO:0000313" key="2">
    <source>
        <dbReference type="EMBL" id="GAA1833684.1"/>
    </source>
</evidence>
<evidence type="ECO:0008006" key="4">
    <source>
        <dbReference type="Google" id="ProtNLM"/>
    </source>
</evidence>
<comment type="caution">
    <text evidence="2">The sequence shown here is derived from an EMBL/GenBank/DDBJ whole genome shotgun (WGS) entry which is preliminary data.</text>
</comment>
<gene>
    <name evidence="2" type="ORF">GCM10009750_17480</name>
</gene>